<name>A0ACC0VB30_9HYPO</name>
<gene>
    <name evidence="1" type="ORF">N3K66_002756</name>
</gene>
<protein>
    <submittedName>
        <fullName evidence="1">Uncharacterized protein</fullName>
    </submittedName>
</protein>
<dbReference type="Proteomes" id="UP001163324">
    <property type="component" value="Chromosome 2"/>
</dbReference>
<organism evidence="1 2">
    <name type="scientific">Trichothecium roseum</name>
    <dbReference type="NCBI Taxonomy" id="47278"/>
    <lineage>
        <taxon>Eukaryota</taxon>
        <taxon>Fungi</taxon>
        <taxon>Dikarya</taxon>
        <taxon>Ascomycota</taxon>
        <taxon>Pezizomycotina</taxon>
        <taxon>Sordariomycetes</taxon>
        <taxon>Hypocreomycetidae</taxon>
        <taxon>Hypocreales</taxon>
        <taxon>Hypocreales incertae sedis</taxon>
        <taxon>Trichothecium</taxon>
    </lineage>
</organism>
<comment type="caution">
    <text evidence="1">The sequence shown here is derived from an EMBL/GenBank/DDBJ whole genome shotgun (WGS) entry which is preliminary data.</text>
</comment>
<evidence type="ECO:0000313" key="2">
    <source>
        <dbReference type="Proteomes" id="UP001163324"/>
    </source>
</evidence>
<evidence type="ECO:0000313" key="1">
    <source>
        <dbReference type="EMBL" id="KAI9903404.1"/>
    </source>
</evidence>
<reference evidence="1" key="1">
    <citation type="submission" date="2022-10" db="EMBL/GenBank/DDBJ databases">
        <title>Complete Genome of Trichothecium roseum strain YXFP-22015, a Plant Pathogen Isolated from Citrus.</title>
        <authorList>
            <person name="Wang Y."/>
            <person name="Zhu L."/>
        </authorList>
    </citation>
    <scope>NUCLEOTIDE SEQUENCE</scope>
    <source>
        <strain evidence="1">YXFP-22015</strain>
    </source>
</reference>
<dbReference type="EMBL" id="CM047941">
    <property type="protein sequence ID" value="KAI9903404.1"/>
    <property type="molecule type" value="Genomic_DNA"/>
</dbReference>
<keyword evidence="2" id="KW-1185">Reference proteome</keyword>
<proteinExistence type="predicted"/>
<sequence>MPAAAASDLDNKHRQPSKLRKTILRLLHSRNPARTRTRSLRKRAGLSAAPKFASHPALALGDSSATFEREEEEEEEEGGEEGQQPQRRTRLQRRPRKMMRRRSPPAVTATGTVDTVGAASAVSLSAISASLPDTDEADVDVTTPRRRKYLRSRRAGNRATTTGNTSTLKAASASLLGKARSLFLPSWSDPDPRHDPDDYYFPYPKITFLVDRPPRLVCQICRDTVCDLDQDPRHHHQHTHTHTYNHAHNQASIAVDDSLFLLLPCGHAAGSLCLKTWFSSRPLAPPTCPFCRLDLRHPSCGHPVRPRPLLAGAAHLLPRTLPDGGRVPRFCPPCFRAELVAAAERRARWEYGRAGRADRDAAEALVRSRDVLEEVMVKDYYVEDFRFFLGAW</sequence>
<accession>A0ACC0VB30</accession>